<dbReference type="RefSeq" id="WP_189668852.1">
    <property type="nucleotide sequence ID" value="NZ_BNAS01000002.1"/>
</dbReference>
<evidence type="ECO:0000313" key="1">
    <source>
        <dbReference type="EMBL" id="GHH70549.1"/>
    </source>
</evidence>
<dbReference type="AlphaFoldDB" id="A0A919FRS0"/>
<evidence type="ECO:0000313" key="2">
    <source>
        <dbReference type="Proteomes" id="UP000627369"/>
    </source>
</evidence>
<sequence>MIASPRGRALIVVLTTMIGVVAVACSGTGATPSSTLGPVPDGVAADLSVEVGQGRTQYADREILLEVTNSSDETMTLLSGALQADGFGPSRPAKDGRTIALRPGTTRDVHVGLGEAECAGFPAGPDEPVPDATPSATITLALGEYDDLGPATDVVVDEVGDPAGHLARNHAVDCAQAAVEAGAQLAVDADIPVETRGGELTALVTVRVEPVDGGPEVTIDRLAGTTLMANPNPRRGTSGWSGRDLAARSAGEITFPVVPARCDAHAVGEDKRGTFVPVYASVDGTPQHVFYLPMPDAARADLFAYIADYCDWPE</sequence>
<reference evidence="1" key="1">
    <citation type="journal article" date="2014" name="Int. J. Syst. Evol. Microbiol.">
        <title>Complete genome sequence of Corynebacterium casei LMG S-19264T (=DSM 44701T), isolated from a smear-ripened cheese.</title>
        <authorList>
            <consortium name="US DOE Joint Genome Institute (JGI-PGF)"/>
            <person name="Walter F."/>
            <person name="Albersmeier A."/>
            <person name="Kalinowski J."/>
            <person name="Ruckert C."/>
        </authorList>
    </citation>
    <scope>NUCLEOTIDE SEQUENCE</scope>
    <source>
        <strain evidence="1">CGMCC 4.7398</strain>
    </source>
</reference>
<name>A0A919FRS0_9MICO</name>
<proteinExistence type="predicted"/>
<keyword evidence="2" id="KW-1185">Reference proteome</keyword>
<comment type="caution">
    <text evidence="1">The sequence shown here is derived from an EMBL/GenBank/DDBJ whole genome shotgun (WGS) entry which is preliminary data.</text>
</comment>
<dbReference type="EMBL" id="BNAS01000002">
    <property type="protein sequence ID" value="GHH70549.1"/>
    <property type="molecule type" value="Genomic_DNA"/>
</dbReference>
<organism evidence="1 2">
    <name type="scientific">Promicromonospora soli</name>
    <dbReference type="NCBI Taxonomy" id="2035533"/>
    <lineage>
        <taxon>Bacteria</taxon>
        <taxon>Bacillati</taxon>
        <taxon>Actinomycetota</taxon>
        <taxon>Actinomycetes</taxon>
        <taxon>Micrococcales</taxon>
        <taxon>Promicromonosporaceae</taxon>
        <taxon>Promicromonospora</taxon>
    </lineage>
</organism>
<protein>
    <submittedName>
        <fullName evidence="1">Uncharacterized protein</fullName>
    </submittedName>
</protein>
<accession>A0A919FRS0</accession>
<dbReference type="Proteomes" id="UP000627369">
    <property type="component" value="Unassembled WGS sequence"/>
</dbReference>
<dbReference type="PROSITE" id="PS51257">
    <property type="entry name" value="PROKAR_LIPOPROTEIN"/>
    <property type="match status" value="1"/>
</dbReference>
<reference evidence="1" key="2">
    <citation type="submission" date="2020-09" db="EMBL/GenBank/DDBJ databases">
        <authorList>
            <person name="Sun Q."/>
            <person name="Zhou Y."/>
        </authorList>
    </citation>
    <scope>NUCLEOTIDE SEQUENCE</scope>
    <source>
        <strain evidence="1">CGMCC 4.7398</strain>
    </source>
</reference>
<gene>
    <name evidence="1" type="ORF">GCM10017772_17350</name>
</gene>